<evidence type="ECO:0000313" key="8">
    <source>
        <dbReference type="EMBL" id="CAB4602645.1"/>
    </source>
</evidence>
<dbReference type="AlphaFoldDB" id="A0A6J6GUP7"/>
<proteinExistence type="predicted"/>
<dbReference type="NCBIfam" id="TIGR00562">
    <property type="entry name" value="proto_IX_ox"/>
    <property type="match status" value="1"/>
</dbReference>
<dbReference type="Gene3D" id="3.90.660.20">
    <property type="entry name" value="Protoporphyrinogen oxidase, mitochondrial, domain 2"/>
    <property type="match status" value="1"/>
</dbReference>
<feature type="domain" description="Amine oxidase" evidence="7">
    <location>
        <begin position="14"/>
        <end position="454"/>
    </location>
</feature>
<dbReference type="PANTHER" id="PTHR42923">
    <property type="entry name" value="PROTOPORPHYRINOGEN OXIDASE"/>
    <property type="match status" value="1"/>
</dbReference>
<evidence type="ECO:0000256" key="5">
    <source>
        <dbReference type="ARBA" id="ARBA00023133"/>
    </source>
</evidence>
<keyword evidence="2" id="KW-0285">Flavoprotein</keyword>
<dbReference type="GO" id="GO:0006783">
    <property type="term" value="P:heme biosynthetic process"/>
    <property type="evidence" value="ECO:0007669"/>
    <property type="project" value="UniProtKB-KW"/>
</dbReference>
<dbReference type="Gene3D" id="1.10.3110.10">
    <property type="entry name" value="protoporphyrinogen ix oxidase, domain 3"/>
    <property type="match status" value="1"/>
</dbReference>
<keyword evidence="3" id="KW-0274">FAD</keyword>
<comment type="cofactor">
    <cofactor evidence="1">
        <name>FAD</name>
        <dbReference type="ChEBI" id="CHEBI:57692"/>
    </cofactor>
</comment>
<name>A0A6J6GUP7_9ZZZZ</name>
<dbReference type="SUPFAM" id="SSF51905">
    <property type="entry name" value="FAD/NAD(P)-binding domain"/>
    <property type="match status" value="1"/>
</dbReference>
<sequence>MTNPQRVAVIGGGIAGLTSALTILSNATNPVEVVVIESQSTTGGLIRTSPFAGLPAIDEGPDAFLVRVPYASELASELGLGAALTSPTDAHASVWHNGMHNIPGDLMMGVPAKVRAFAFSGLISPMGKLRAAIEPFLPATPDTDSVGHYVRHRFGNQIHERLVDPLVGSIYAADTDNFSMAAVPQIAALTASRSLLLAAGKARAAVATKGPAAPIFATPLRGVGALTETLAQRVTALGGIIKTNCLVTDVNKTSHGFTITTSTGELEADAVIVASPAQPSASFLRSLDQRAAELLAQWEHASVVLISLAIPASQWPAKLVGSGYLVPKPDQRWVTAASFGSNKWAHWRPADGSMILRVSLGRDGVDVMGFDNEKLTNLALADLKRHIGVDLSPSEIRVSRWDKSFPQYRPHHFARLAEIEHSLSTSAPGVVFAGASYRGIGIPACIQQARAAATSTLEHLASLPQ</sequence>
<reference evidence="8" key="1">
    <citation type="submission" date="2020-05" db="EMBL/GenBank/DDBJ databases">
        <authorList>
            <person name="Chiriac C."/>
            <person name="Salcher M."/>
            <person name="Ghai R."/>
            <person name="Kavagutti S V."/>
        </authorList>
    </citation>
    <scope>NUCLEOTIDE SEQUENCE</scope>
</reference>
<comment type="pathway">
    <text evidence="6">Porphyrin-containing compound metabolism.</text>
</comment>
<dbReference type="InterPro" id="IPR002937">
    <property type="entry name" value="Amino_oxidase"/>
</dbReference>
<dbReference type="PANTHER" id="PTHR42923:SF3">
    <property type="entry name" value="PROTOPORPHYRINOGEN OXIDASE"/>
    <property type="match status" value="1"/>
</dbReference>
<gene>
    <name evidence="8" type="ORF">UFOPK1808_00878</name>
</gene>
<evidence type="ECO:0000256" key="4">
    <source>
        <dbReference type="ARBA" id="ARBA00023002"/>
    </source>
</evidence>
<evidence type="ECO:0000256" key="1">
    <source>
        <dbReference type="ARBA" id="ARBA00001974"/>
    </source>
</evidence>
<dbReference type="GO" id="GO:0004729">
    <property type="term" value="F:oxygen-dependent protoporphyrinogen oxidase activity"/>
    <property type="evidence" value="ECO:0007669"/>
    <property type="project" value="InterPro"/>
</dbReference>
<evidence type="ECO:0000256" key="6">
    <source>
        <dbReference type="ARBA" id="ARBA00023444"/>
    </source>
</evidence>
<evidence type="ECO:0000259" key="7">
    <source>
        <dbReference type="Pfam" id="PF01593"/>
    </source>
</evidence>
<protein>
    <submittedName>
        <fullName evidence="8">Unannotated protein</fullName>
    </submittedName>
</protein>
<dbReference type="SUPFAM" id="SSF54373">
    <property type="entry name" value="FAD-linked reductases, C-terminal domain"/>
    <property type="match status" value="1"/>
</dbReference>
<dbReference type="InterPro" id="IPR050464">
    <property type="entry name" value="Zeta_carotene_desat/Oxidored"/>
</dbReference>
<dbReference type="Pfam" id="PF01593">
    <property type="entry name" value="Amino_oxidase"/>
    <property type="match status" value="1"/>
</dbReference>
<dbReference type="Gene3D" id="3.50.50.60">
    <property type="entry name" value="FAD/NAD(P)-binding domain"/>
    <property type="match status" value="1"/>
</dbReference>
<evidence type="ECO:0000256" key="2">
    <source>
        <dbReference type="ARBA" id="ARBA00022630"/>
    </source>
</evidence>
<accession>A0A6J6GUP7</accession>
<dbReference type="InterPro" id="IPR036188">
    <property type="entry name" value="FAD/NAD-bd_sf"/>
</dbReference>
<dbReference type="InterPro" id="IPR004572">
    <property type="entry name" value="Protoporphyrinogen_oxidase"/>
</dbReference>
<evidence type="ECO:0000256" key="3">
    <source>
        <dbReference type="ARBA" id="ARBA00022827"/>
    </source>
</evidence>
<dbReference type="EMBL" id="CAEZUL010000092">
    <property type="protein sequence ID" value="CAB4602645.1"/>
    <property type="molecule type" value="Genomic_DNA"/>
</dbReference>
<organism evidence="8">
    <name type="scientific">freshwater metagenome</name>
    <dbReference type="NCBI Taxonomy" id="449393"/>
    <lineage>
        <taxon>unclassified sequences</taxon>
        <taxon>metagenomes</taxon>
        <taxon>ecological metagenomes</taxon>
    </lineage>
</organism>
<keyword evidence="5" id="KW-0350">Heme biosynthesis</keyword>
<keyword evidence="4" id="KW-0560">Oxidoreductase</keyword>